<dbReference type="AlphaFoldDB" id="A0A9K3H2X6"/>
<sequence length="287" mass="32759">MTYFHISIPFLASCLCFCIFYTQARLEHHHHHQHHDHHNHHDHENKHKHHSPSPSNAPYTCDVDGDGIFDVRKFGAIGDGLEDDTNAFKEAWKCACQSQSQSPFYLPMLLVPHGYYFIIQSTIFKGPCKSPIIFQVDGTLMPPDGPESWPKNKRHKWLVFYRINQMIIKGRGLIDGRGQQWWDLPCKPHKAIRFVMCANLKLQELKIKDSPHFNVRFDRCVSVRIDSIFISAPASSPNTDGIHIENTNDVQIHNSIISNGDDCVSIGSGCYDVDIKNITCVHGHGIR</sequence>
<evidence type="ECO:0000256" key="3">
    <source>
        <dbReference type="ARBA" id="ARBA00022512"/>
    </source>
</evidence>
<keyword evidence="3" id="KW-0134">Cell wall</keyword>
<evidence type="ECO:0000256" key="8">
    <source>
        <dbReference type="RuleBase" id="RU361169"/>
    </source>
</evidence>
<keyword evidence="7" id="KW-0961">Cell wall biogenesis/degradation</keyword>
<dbReference type="InterPro" id="IPR012334">
    <property type="entry name" value="Pectin_lyas_fold"/>
</dbReference>
<keyword evidence="6 8" id="KW-0326">Glycosidase</keyword>
<comment type="caution">
    <text evidence="11">The sequence shown here is derived from an EMBL/GenBank/DDBJ whole genome shotgun (WGS) entry which is preliminary data.</text>
</comment>
<evidence type="ECO:0000256" key="10">
    <source>
        <dbReference type="SAM" id="SignalP"/>
    </source>
</evidence>
<evidence type="ECO:0000256" key="9">
    <source>
        <dbReference type="SAM" id="MobiDB-lite"/>
    </source>
</evidence>
<keyword evidence="12" id="KW-1185">Reference proteome</keyword>
<evidence type="ECO:0000313" key="12">
    <source>
        <dbReference type="Proteomes" id="UP000215914"/>
    </source>
</evidence>
<evidence type="ECO:0000256" key="6">
    <source>
        <dbReference type="ARBA" id="ARBA00023295"/>
    </source>
</evidence>
<evidence type="ECO:0000256" key="2">
    <source>
        <dbReference type="ARBA" id="ARBA00008834"/>
    </source>
</evidence>
<keyword evidence="4" id="KW-0964">Secreted</keyword>
<dbReference type="Gramene" id="mRNA:HanXRQr2_Chr15g0672851">
    <property type="protein sequence ID" value="mRNA:HanXRQr2_Chr15g0672851"/>
    <property type="gene ID" value="HanXRQr2_Chr15g0672851"/>
</dbReference>
<dbReference type="Gene3D" id="2.160.20.10">
    <property type="entry name" value="Single-stranded right-handed beta-helix, Pectin lyase-like"/>
    <property type="match status" value="1"/>
</dbReference>
<feature type="region of interest" description="Disordered" evidence="9">
    <location>
        <begin position="31"/>
        <end position="56"/>
    </location>
</feature>
<organism evidence="11 12">
    <name type="scientific">Helianthus annuus</name>
    <name type="common">Common sunflower</name>
    <dbReference type="NCBI Taxonomy" id="4232"/>
    <lineage>
        <taxon>Eukaryota</taxon>
        <taxon>Viridiplantae</taxon>
        <taxon>Streptophyta</taxon>
        <taxon>Embryophyta</taxon>
        <taxon>Tracheophyta</taxon>
        <taxon>Spermatophyta</taxon>
        <taxon>Magnoliopsida</taxon>
        <taxon>eudicotyledons</taxon>
        <taxon>Gunneridae</taxon>
        <taxon>Pentapetalae</taxon>
        <taxon>asterids</taxon>
        <taxon>campanulids</taxon>
        <taxon>Asterales</taxon>
        <taxon>Asteraceae</taxon>
        <taxon>Asteroideae</taxon>
        <taxon>Heliantheae alliance</taxon>
        <taxon>Heliantheae</taxon>
        <taxon>Helianthus</taxon>
    </lineage>
</organism>
<name>A0A9K3H2X6_HELAN</name>
<dbReference type="GO" id="GO:0071555">
    <property type="term" value="P:cell wall organization"/>
    <property type="evidence" value="ECO:0007669"/>
    <property type="project" value="UniProtKB-KW"/>
</dbReference>
<protein>
    <submittedName>
        <fullName evidence="11">Polygalacturonase</fullName>
        <ecNumber evidence="11">3.2.1.15</ecNumber>
    </submittedName>
</protein>
<feature type="signal peptide" evidence="10">
    <location>
        <begin position="1"/>
        <end position="24"/>
    </location>
</feature>
<evidence type="ECO:0000256" key="7">
    <source>
        <dbReference type="ARBA" id="ARBA00023316"/>
    </source>
</evidence>
<comment type="similarity">
    <text evidence="2 8">Belongs to the glycosyl hydrolase 28 family.</text>
</comment>
<feature type="chain" id="PRO_5039950807" evidence="10">
    <location>
        <begin position="25"/>
        <end position="287"/>
    </location>
</feature>
<keyword evidence="5 8" id="KW-0378">Hydrolase</keyword>
<comment type="subcellular location">
    <subcellularLocation>
        <location evidence="1">Secreted</location>
        <location evidence="1">Cell wall</location>
    </subcellularLocation>
</comment>
<proteinExistence type="inferred from homology"/>
<accession>A0A9K3H2X6</accession>
<dbReference type="EMBL" id="MNCJ02000330">
    <property type="protein sequence ID" value="KAF5762789.1"/>
    <property type="molecule type" value="Genomic_DNA"/>
</dbReference>
<dbReference type="Pfam" id="PF00295">
    <property type="entry name" value="Glyco_hydro_28"/>
    <property type="match status" value="1"/>
</dbReference>
<dbReference type="EC" id="3.2.1.15" evidence="11"/>
<dbReference type="PANTHER" id="PTHR31375">
    <property type="match status" value="1"/>
</dbReference>
<reference evidence="11" key="2">
    <citation type="submission" date="2020-06" db="EMBL/GenBank/DDBJ databases">
        <title>Helianthus annuus Genome sequencing and assembly Release 2.</title>
        <authorList>
            <person name="Gouzy J."/>
            <person name="Langlade N."/>
            <person name="Munos S."/>
        </authorList>
    </citation>
    <scope>NUCLEOTIDE SEQUENCE</scope>
    <source>
        <tissue evidence="11">Leaves</tissue>
    </source>
</reference>
<gene>
    <name evidence="11" type="ORF">HanXRQr2_Chr15g0672851</name>
</gene>
<evidence type="ECO:0000256" key="4">
    <source>
        <dbReference type="ARBA" id="ARBA00022525"/>
    </source>
</evidence>
<dbReference type="Proteomes" id="UP000215914">
    <property type="component" value="Unassembled WGS sequence"/>
</dbReference>
<reference evidence="11" key="1">
    <citation type="journal article" date="2017" name="Nature">
        <title>The sunflower genome provides insights into oil metabolism, flowering and Asterid evolution.</title>
        <authorList>
            <person name="Badouin H."/>
            <person name="Gouzy J."/>
            <person name="Grassa C.J."/>
            <person name="Murat F."/>
            <person name="Staton S.E."/>
            <person name="Cottret L."/>
            <person name="Lelandais-Briere C."/>
            <person name="Owens G.L."/>
            <person name="Carrere S."/>
            <person name="Mayjonade B."/>
            <person name="Legrand L."/>
            <person name="Gill N."/>
            <person name="Kane N.C."/>
            <person name="Bowers J.E."/>
            <person name="Hubner S."/>
            <person name="Bellec A."/>
            <person name="Berard A."/>
            <person name="Berges H."/>
            <person name="Blanchet N."/>
            <person name="Boniface M.C."/>
            <person name="Brunel D."/>
            <person name="Catrice O."/>
            <person name="Chaidir N."/>
            <person name="Claudel C."/>
            <person name="Donnadieu C."/>
            <person name="Faraut T."/>
            <person name="Fievet G."/>
            <person name="Helmstetter N."/>
            <person name="King M."/>
            <person name="Knapp S.J."/>
            <person name="Lai Z."/>
            <person name="Le Paslier M.C."/>
            <person name="Lippi Y."/>
            <person name="Lorenzon L."/>
            <person name="Mandel J.R."/>
            <person name="Marage G."/>
            <person name="Marchand G."/>
            <person name="Marquand E."/>
            <person name="Bret-Mestries E."/>
            <person name="Morien E."/>
            <person name="Nambeesan S."/>
            <person name="Nguyen T."/>
            <person name="Pegot-Espagnet P."/>
            <person name="Pouilly N."/>
            <person name="Raftis F."/>
            <person name="Sallet E."/>
            <person name="Schiex T."/>
            <person name="Thomas J."/>
            <person name="Vandecasteele C."/>
            <person name="Vares D."/>
            <person name="Vear F."/>
            <person name="Vautrin S."/>
            <person name="Crespi M."/>
            <person name="Mangin B."/>
            <person name="Burke J.M."/>
            <person name="Salse J."/>
            <person name="Munos S."/>
            <person name="Vincourt P."/>
            <person name="Rieseberg L.H."/>
            <person name="Langlade N.B."/>
        </authorList>
    </citation>
    <scope>NUCLEOTIDE SEQUENCE</scope>
    <source>
        <tissue evidence="11">Leaves</tissue>
    </source>
</reference>
<keyword evidence="10" id="KW-0732">Signal</keyword>
<dbReference type="InterPro" id="IPR000743">
    <property type="entry name" value="Glyco_hydro_28"/>
</dbReference>
<evidence type="ECO:0000256" key="5">
    <source>
        <dbReference type="ARBA" id="ARBA00022801"/>
    </source>
</evidence>
<evidence type="ECO:0000256" key="1">
    <source>
        <dbReference type="ARBA" id="ARBA00004191"/>
    </source>
</evidence>
<dbReference type="InterPro" id="IPR011050">
    <property type="entry name" value="Pectin_lyase_fold/virulence"/>
</dbReference>
<evidence type="ECO:0000313" key="11">
    <source>
        <dbReference type="EMBL" id="KAF5762789.1"/>
    </source>
</evidence>
<dbReference type="GO" id="GO:0004650">
    <property type="term" value="F:polygalacturonase activity"/>
    <property type="evidence" value="ECO:0007669"/>
    <property type="project" value="UniProtKB-EC"/>
</dbReference>
<dbReference type="GO" id="GO:0005975">
    <property type="term" value="P:carbohydrate metabolic process"/>
    <property type="evidence" value="ECO:0007669"/>
    <property type="project" value="InterPro"/>
</dbReference>
<dbReference type="SUPFAM" id="SSF51126">
    <property type="entry name" value="Pectin lyase-like"/>
    <property type="match status" value="1"/>
</dbReference>